<dbReference type="EMBL" id="LHQL01000001">
    <property type="protein sequence ID" value="OOQ55380.1"/>
    <property type="molecule type" value="Genomic_DNA"/>
</dbReference>
<protein>
    <submittedName>
        <fullName evidence="8">FAD-dependent oxidoreductase</fullName>
    </submittedName>
    <submittedName>
        <fullName evidence="7">Pyridine nucleotide-disulfide oxidoreductase</fullName>
    </submittedName>
</protein>
<evidence type="ECO:0000259" key="6">
    <source>
        <dbReference type="Pfam" id="PF14759"/>
    </source>
</evidence>
<dbReference type="InterPro" id="IPR023753">
    <property type="entry name" value="FAD/NAD-binding_dom"/>
</dbReference>
<proteinExistence type="predicted"/>
<dbReference type="AlphaFoldDB" id="A0AAE7CQF5"/>
<evidence type="ECO:0000313" key="9">
    <source>
        <dbReference type="Proteomes" id="UP000190306"/>
    </source>
</evidence>
<evidence type="ECO:0000256" key="3">
    <source>
        <dbReference type="ARBA" id="ARBA00022827"/>
    </source>
</evidence>
<dbReference type="Proteomes" id="UP000190306">
    <property type="component" value="Chromosome"/>
</dbReference>
<dbReference type="Gene3D" id="3.30.390.30">
    <property type="match status" value="1"/>
</dbReference>
<feature type="domain" description="FAD/NAD(P)-binding" evidence="5">
    <location>
        <begin position="5"/>
        <end position="300"/>
    </location>
</feature>
<keyword evidence="9" id="KW-1185">Reference proteome</keyword>
<dbReference type="Proteomes" id="UP000502504">
    <property type="component" value="Chromosome"/>
</dbReference>
<dbReference type="GO" id="GO:0005737">
    <property type="term" value="C:cytoplasm"/>
    <property type="evidence" value="ECO:0007669"/>
    <property type="project" value="TreeGrafter"/>
</dbReference>
<organism evidence="8 10">
    <name type="scientific">Streptomyces antibioticus</name>
    <dbReference type="NCBI Taxonomy" id="1890"/>
    <lineage>
        <taxon>Bacteria</taxon>
        <taxon>Bacillati</taxon>
        <taxon>Actinomycetota</taxon>
        <taxon>Actinomycetes</taxon>
        <taxon>Kitasatosporales</taxon>
        <taxon>Streptomycetaceae</taxon>
        <taxon>Streptomyces</taxon>
    </lineage>
</organism>
<dbReference type="InterPro" id="IPR036188">
    <property type="entry name" value="FAD/NAD-bd_sf"/>
</dbReference>
<dbReference type="InterPro" id="IPR016156">
    <property type="entry name" value="FAD/NAD-linked_Rdtase_dimer_sf"/>
</dbReference>
<evidence type="ECO:0000256" key="1">
    <source>
        <dbReference type="ARBA" id="ARBA00001974"/>
    </source>
</evidence>
<keyword evidence="3" id="KW-0274">FAD</keyword>
<keyword evidence="2" id="KW-0285">Flavoprotein</keyword>
<dbReference type="PANTHER" id="PTHR43557">
    <property type="entry name" value="APOPTOSIS-INDUCING FACTOR 1"/>
    <property type="match status" value="1"/>
</dbReference>
<dbReference type="Pfam" id="PF07992">
    <property type="entry name" value="Pyr_redox_2"/>
    <property type="match status" value="1"/>
</dbReference>
<reference evidence="8 10" key="2">
    <citation type="submission" date="2020-03" db="EMBL/GenBank/DDBJ databases">
        <title>Is there a link between lipid content and antibiotic production in Streptomyces?</title>
        <authorList>
            <person name="David M."/>
            <person name="Lejeune C."/>
            <person name="Abreu S."/>
            <person name="Thibessard A."/>
            <person name="Leblond P."/>
            <person name="Chaminade P."/>
            <person name="Virolle M.-J."/>
        </authorList>
    </citation>
    <scope>NUCLEOTIDE SEQUENCE [LARGE SCALE GENOMIC DNA]</scope>
    <source>
        <strain evidence="8 10">DSM 41481</strain>
    </source>
</reference>
<evidence type="ECO:0000313" key="8">
    <source>
        <dbReference type="EMBL" id="QIT48653.1"/>
    </source>
</evidence>
<dbReference type="Pfam" id="PF14759">
    <property type="entry name" value="Reductase_C"/>
    <property type="match status" value="1"/>
</dbReference>
<reference evidence="7 9" key="1">
    <citation type="submission" date="2015-07" db="EMBL/GenBank/DDBJ databases">
        <title>Draft Genome Sequence of Streptomyces antibioticus, IMRU 3720 reveals insights in the evolution of actinomycin biosynthetic gene clusters in Streptomyces.</title>
        <authorList>
            <person name="Crnovcic I."/>
            <person name="Ruckert C."/>
            <person name="Kalinowksi J."/>
            <person name="Keller U."/>
        </authorList>
    </citation>
    <scope>NUCLEOTIDE SEQUENCE [LARGE SCALE GENOMIC DNA]</scope>
    <source>
        <strain evidence="7 9">DSM 41481</strain>
    </source>
</reference>
<name>A0AAE7CQF5_STRAT</name>
<keyword evidence="4" id="KW-0560">Oxidoreductase</keyword>
<gene>
    <name evidence="7" type="ORF">AFM16_00260</name>
    <name evidence="8" type="ORF">HCX60_00365</name>
</gene>
<dbReference type="PANTHER" id="PTHR43557:SF2">
    <property type="entry name" value="RIESKE DOMAIN-CONTAINING PROTEIN-RELATED"/>
    <property type="match status" value="1"/>
</dbReference>
<dbReference type="InterPro" id="IPR028202">
    <property type="entry name" value="Reductase_C"/>
</dbReference>
<evidence type="ECO:0000313" key="10">
    <source>
        <dbReference type="Proteomes" id="UP000502504"/>
    </source>
</evidence>
<sequence length="414" mass="44765">MVDNFVIIGGGLAAGKAAEALRKHGHSGPLTIIGDESERPYIRPPLSKGYLLGKENRDSIFVHPGDWYRENNVELRLGTRARSVDPRARSVELHDGTHIPYAKLLLATGSSPRRLTIPGAELDGVLYLRRVGDSERLRSAFQAGAKVVVVGAGWIGLETAAAARIAGAEVTVLEHSDLPLLKVLGREAAEVFAALHTDHGVNLLPNVELDSITGNQGRVSGVQLADGRHLAADTVVVGIGITPNVRLADEAGLNVQNGIVTDEHLQTSVAHIYAAGDVANAYHPLYGRHLRVEHWFNALHQPEVAALSMLGGNASYVRQPYFYTDQYDLGMEYTGYTEPGGYDRVVFRGDPSKRQFVAFWMAGRRVVAGMSVNVWGVIDPIRSLISAGSDIDDTLLADPDIPLDQLTPDSAELR</sequence>
<evidence type="ECO:0000313" key="7">
    <source>
        <dbReference type="EMBL" id="OOQ55380.1"/>
    </source>
</evidence>
<dbReference type="Gene3D" id="3.50.50.60">
    <property type="entry name" value="FAD/NAD(P)-binding domain"/>
    <property type="match status" value="2"/>
</dbReference>
<feature type="domain" description="Reductase C-terminal" evidence="6">
    <location>
        <begin position="321"/>
        <end position="406"/>
    </location>
</feature>
<evidence type="ECO:0000259" key="5">
    <source>
        <dbReference type="Pfam" id="PF07992"/>
    </source>
</evidence>
<dbReference type="SUPFAM" id="SSF55424">
    <property type="entry name" value="FAD/NAD-linked reductases, dimerisation (C-terminal) domain"/>
    <property type="match status" value="1"/>
</dbReference>
<dbReference type="PRINTS" id="PR00368">
    <property type="entry name" value="FADPNR"/>
</dbReference>
<dbReference type="EMBL" id="CP050692">
    <property type="protein sequence ID" value="QIT48653.1"/>
    <property type="molecule type" value="Genomic_DNA"/>
</dbReference>
<comment type="cofactor">
    <cofactor evidence="1">
        <name>FAD</name>
        <dbReference type="ChEBI" id="CHEBI:57692"/>
    </cofactor>
</comment>
<accession>A0AAE7CQF5</accession>
<dbReference type="PRINTS" id="PR00411">
    <property type="entry name" value="PNDRDTASEI"/>
</dbReference>
<dbReference type="InterPro" id="IPR050446">
    <property type="entry name" value="FAD-oxidoreductase/Apoptosis"/>
</dbReference>
<dbReference type="GO" id="GO:0016651">
    <property type="term" value="F:oxidoreductase activity, acting on NAD(P)H"/>
    <property type="evidence" value="ECO:0007669"/>
    <property type="project" value="TreeGrafter"/>
</dbReference>
<dbReference type="SUPFAM" id="SSF51905">
    <property type="entry name" value="FAD/NAD(P)-binding domain"/>
    <property type="match status" value="2"/>
</dbReference>
<evidence type="ECO:0000256" key="4">
    <source>
        <dbReference type="ARBA" id="ARBA00023002"/>
    </source>
</evidence>
<evidence type="ECO:0000256" key="2">
    <source>
        <dbReference type="ARBA" id="ARBA00022630"/>
    </source>
</evidence>